<dbReference type="Proteomes" id="UP001596460">
    <property type="component" value="Unassembled WGS sequence"/>
</dbReference>
<dbReference type="Pfam" id="PF02661">
    <property type="entry name" value="Fic"/>
    <property type="match status" value="1"/>
</dbReference>
<dbReference type="Gene3D" id="1.10.3290.10">
    <property type="entry name" value="Fido-like domain"/>
    <property type="match status" value="1"/>
</dbReference>
<gene>
    <name evidence="2" type="ORF">ACFQI8_17605</name>
</gene>
<dbReference type="AlphaFoldDB" id="A0ABD5XN94"/>
<dbReference type="InterPro" id="IPR013196">
    <property type="entry name" value="HTH_11"/>
</dbReference>
<sequence length="390" mass="44122">MRTRKLPSDAPGRYLESHPNPYYIPDKLPLSSKIEMDDVLASSVADATFQLGRIDGISPTVDFSPVLYTSLLRLEAVETAEIEGADVDVDEVYAYHTRSRSQGTVDVSRDLQEVLNAERALNEGFDAIRDGESITVSLLQSLHETLLEGVRNEGDVVGDWRESDVHIPSPRGSQPPFVPPPHGNVPELMNSLEAYIQMGGQHHPLIDLAIAHYQFETIHPCSDGNGRLGRILIVLQLHDAGYLSDPYLYPSAYFNRNKQEYVEKMRAVSEAGKWKDWILFFLEGIEEQARDSYERTFELIELRRDYETSYPRSKTSHKLARSLFDLPYFTASEVETRFGVSRQTAYNAIEELESDGLIVEATGKQRNQEYKAVDVFDVLERSTVGRPPHD</sequence>
<reference evidence="2 3" key="1">
    <citation type="journal article" date="2019" name="Int. J. Syst. Evol. Microbiol.">
        <title>The Global Catalogue of Microorganisms (GCM) 10K type strain sequencing project: providing services to taxonomists for standard genome sequencing and annotation.</title>
        <authorList>
            <consortium name="The Broad Institute Genomics Platform"/>
            <consortium name="The Broad Institute Genome Sequencing Center for Infectious Disease"/>
            <person name="Wu L."/>
            <person name="Ma J."/>
        </authorList>
    </citation>
    <scope>NUCLEOTIDE SEQUENCE [LARGE SCALE GENOMIC DNA]</scope>
    <source>
        <strain evidence="2 3">DSM 26526</strain>
    </source>
</reference>
<evidence type="ECO:0000313" key="3">
    <source>
        <dbReference type="Proteomes" id="UP001596460"/>
    </source>
</evidence>
<dbReference type="InterPro" id="IPR026287">
    <property type="entry name" value="SoFic-like"/>
</dbReference>
<dbReference type="PANTHER" id="PTHR13504:SF38">
    <property type="entry name" value="FIDO DOMAIN-CONTAINING PROTEIN"/>
    <property type="match status" value="1"/>
</dbReference>
<dbReference type="SUPFAM" id="SSF140931">
    <property type="entry name" value="Fic-like"/>
    <property type="match status" value="1"/>
</dbReference>
<dbReference type="InterPro" id="IPR036390">
    <property type="entry name" value="WH_DNA-bd_sf"/>
</dbReference>
<evidence type="ECO:0000313" key="2">
    <source>
        <dbReference type="EMBL" id="MFC7131188.1"/>
    </source>
</evidence>
<organism evidence="2 3">
    <name type="scientific">Haloferax chudinovii</name>
    <dbReference type="NCBI Taxonomy" id="1109010"/>
    <lineage>
        <taxon>Archaea</taxon>
        <taxon>Methanobacteriati</taxon>
        <taxon>Methanobacteriota</taxon>
        <taxon>Stenosarchaea group</taxon>
        <taxon>Halobacteria</taxon>
        <taxon>Halobacteriales</taxon>
        <taxon>Haloferacaceae</taxon>
        <taxon>Haloferax</taxon>
    </lineage>
</organism>
<protein>
    <submittedName>
        <fullName evidence="2">Fic family protein</fullName>
    </submittedName>
</protein>
<dbReference type="InterPro" id="IPR025758">
    <property type="entry name" value="Fic/DOC_N"/>
</dbReference>
<comment type="caution">
    <text evidence="2">The sequence shown here is derived from an EMBL/GenBank/DDBJ whole genome shotgun (WGS) entry which is preliminary data.</text>
</comment>
<dbReference type="Pfam" id="PF13784">
    <property type="entry name" value="Fic_N"/>
    <property type="match status" value="1"/>
</dbReference>
<name>A0ABD5XN94_9EURY</name>
<accession>A0ABD5XN94</accession>
<dbReference type="RefSeq" id="WP_390247110.1">
    <property type="nucleotide sequence ID" value="NZ_JBHTAB010000012.1"/>
</dbReference>
<keyword evidence="3" id="KW-1185">Reference proteome</keyword>
<dbReference type="InterPro" id="IPR003812">
    <property type="entry name" value="Fido"/>
</dbReference>
<evidence type="ECO:0000259" key="1">
    <source>
        <dbReference type="PROSITE" id="PS51459"/>
    </source>
</evidence>
<dbReference type="Pfam" id="PF08279">
    <property type="entry name" value="HTH_11"/>
    <property type="match status" value="1"/>
</dbReference>
<dbReference type="PROSITE" id="PS51459">
    <property type="entry name" value="FIDO"/>
    <property type="match status" value="1"/>
</dbReference>
<dbReference type="EMBL" id="JBHTAB010000012">
    <property type="protein sequence ID" value="MFC7131188.1"/>
    <property type="molecule type" value="Genomic_DNA"/>
</dbReference>
<dbReference type="PANTHER" id="PTHR13504">
    <property type="entry name" value="FIDO DOMAIN-CONTAINING PROTEIN DDB_G0283145"/>
    <property type="match status" value="1"/>
</dbReference>
<dbReference type="InterPro" id="IPR036597">
    <property type="entry name" value="Fido-like_dom_sf"/>
</dbReference>
<dbReference type="InterPro" id="IPR036388">
    <property type="entry name" value="WH-like_DNA-bd_sf"/>
</dbReference>
<dbReference type="PIRSF" id="PIRSF038925">
    <property type="entry name" value="AMP-prot_trans"/>
    <property type="match status" value="1"/>
</dbReference>
<dbReference type="InterPro" id="IPR040198">
    <property type="entry name" value="Fido_containing"/>
</dbReference>
<dbReference type="SUPFAM" id="SSF46785">
    <property type="entry name" value="Winged helix' DNA-binding domain"/>
    <property type="match status" value="1"/>
</dbReference>
<feature type="domain" description="Fido" evidence="1">
    <location>
        <begin position="134"/>
        <end position="283"/>
    </location>
</feature>
<dbReference type="Gene3D" id="1.10.10.10">
    <property type="entry name" value="Winged helix-like DNA-binding domain superfamily/Winged helix DNA-binding domain"/>
    <property type="match status" value="1"/>
</dbReference>
<proteinExistence type="predicted"/>